<evidence type="ECO:0000313" key="2">
    <source>
        <dbReference type="Proteomes" id="UP001157502"/>
    </source>
</evidence>
<organism evidence="1 2">
    <name type="scientific">Dallia pectoralis</name>
    <name type="common">Alaska blackfish</name>
    <dbReference type="NCBI Taxonomy" id="75939"/>
    <lineage>
        <taxon>Eukaryota</taxon>
        <taxon>Metazoa</taxon>
        <taxon>Chordata</taxon>
        <taxon>Craniata</taxon>
        <taxon>Vertebrata</taxon>
        <taxon>Euteleostomi</taxon>
        <taxon>Actinopterygii</taxon>
        <taxon>Neopterygii</taxon>
        <taxon>Teleostei</taxon>
        <taxon>Protacanthopterygii</taxon>
        <taxon>Esociformes</taxon>
        <taxon>Umbridae</taxon>
        <taxon>Dallia</taxon>
    </lineage>
</organism>
<dbReference type="EMBL" id="CM055728">
    <property type="protein sequence ID" value="KAJ8016893.1"/>
    <property type="molecule type" value="Genomic_DNA"/>
</dbReference>
<reference evidence="1" key="1">
    <citation type="submission" date="2021-05" db="EMBL/GenBank/DDBJ databases">
        <authorList>
            <person name="Pan Q."/>
            <person name="Jouanno E."/>
            <person name="Zahm M."/>
            <person name="Klopp C."/>
            <person name="Cabau C."/>
            <person name="Louis A."/>
            <person name="Berthelot C."/>
            <person name="Parey E."/>
            <person name="Roest Crollius H."/>
            <person name="Montfort J."/>
            <person name="Robinson-Rechavi M."/>
            <person name="Bouchez O."/>
            <person name="Lampietro C."/>
            <person name="Lopez Roques C."/>
            <person name="Donnadieu C."/>
            <person name="Postlethwait J."/>
            <person name="Bobe J."/>
            <person name="Dillon D."/>
            <person name="Chandos A."/>
            <person name="von Hippel F."/>
            <person name="Guiguen Y."/>
        </authorList>
    </citation>
    <scope>NUCLEOTIDE SEQUENCE</scope>
    <source>
        <strain evidence="1">YG-Jan2019</strain>
    </source>
</reference>
<name>A0ACC2HLZ0_DALPE</name>
<accession>A0ACC2HLZ0</accession>
<sequence length="128" mass="13928">MRPAYFIVPPLRAVVIELWRAPVTLPWKRVSEPSRADSHRASEAWQRAVPPHPPHPSLNPGLRTGALDAPAFPVNGEAVSSVMTSPQSTSLNTTTPACFRYTDQPYLLDLLIAALLSPTVTHVLGVSK</sequence>
<protein>
    <submittedName>
        <fullName evidence="1">Uncharacterized protein</fullName>
    </submittedName>
</protein>
<dbReference type="Proteomes" id="UP001157502">
    <property type="component" value="Chromosome 1"/>
</dbReference>
<gene>
    <name evidence="1" type="ORF">DPEC_G00012070</name>
</gene>
<comment type="caution">
    <text evidence="1">The sequence shown here is derived from an EMBL/GenBank/DDBJ whole genome shotgun (WGS) entry which is preliminary data.</text>
</comment>
<proteinExistence type="predicted"/>
<keyword evidence="2" id="KW-1185">Reference proteome</keyword>
<evidence type="ECO:0000313" key="1">
    <source>
        <dbReference type="EMBL" id="KAJ8016893.1"/>
    </source>
</evidence>